<evidence type="ECO:0000256" key="1">
    <source>
        <dbReference type="SAM" id="Coils"/>
    </source>
</evidence>
<feature type="coiled-coil region" evidence="1">
    <location>
        <begin position="127"/>
        <end position="179"/>
    </location>
</feature>
<protein>
    <submittedName>
        <fullName evidence="3">Zinc ribbon domain-containing protein</fullName>
    </submittedName>
</protein>
<sequence length="390" mass="42226">MAQSLRLSEKWFRRGLWGVAFLFGSFLTGLGGALVSDLPRVEVLVHQDQFMDPAATAAARADLQRANRARDEAREALDQARLAHTRAQADSQSARETFNHWLATRRATARAEQDPELLRRTSELDGLKALERQALAQVEQQQQAELDARQAASRAQAALNALQNGAQEAFQKAQRAQELRVFLYRLALTLPLLAVAAWLFAKQRKSRWWPFVWGFIGFAVVAFFVELVPYLPSYGGYVRYGVGIVLTALLGRQGILALQRYLDAQKQAEAQPDLRRRDVLDYDLALARLAKGVCPGCERPVDLKNTAIDFCPHCGMGLHDRCGPCQTRKSAFSKYCHSCGSPARASEGPAAAASHPGAAAGPALGAASAAAVAPFPVGLTAGPVAPSAGA</sequence>
<accession>A0ABT5N2A7</accession>
<feature type="transmembrane region" description="Helical" evidence="2">
    <location>
        <begin position="182"/>
        <end position="201"/>
    </location>
</feature>
<organism evidence="3 4">
    <name type="scientific">Curvibacter cyanobacteriorum</name>
    <dbReference type="NCBI Taxonomy" id="3026422"/>
    <lineage>
        <taxon>Bacteria</taxon>
        <taxon>Pseudomonadati</taxon>
        <taxon>Pseudomonadota</taxon>
        <taxon>Betaproteobacteria</taxon>
        <taxon>Burkholderiales</taxon>
        <taxon>Comamonadaceae</taxon>
        <taxon>Curvibacter</taxon>
    </lineage>
</organism>
<feature type="coiled-coil region" evidence="1">
    <location>
        <begin position="56"/>
        <end position="90"/>
    </location>
</feature>
<name>A0ABT5N2A7_9BURK</name>
<keyword evidence="1" id="KW-0175">Coiled coil</keyword>
<keyword evidence="2" id="KW-0812">Transmembrane</keyword>
<keyword evidence="2" id="KW-1133">Transmembrane helix</keyword>
<dbReference type="Proteomes" id="UP001528673">
    <property type="component" value="Unassembled WGS sequence"/>
</dbReference>
<feature type="transmembrane region" description="Helical" evidence="2">
    <location>
        <begin position="237"/>
        <end position="258"/>
    </location>
</feature>
<evidence type="ECO:0000313" key="3">
    <source>
        <dbReference type="EMBL" id="MDD0840260.1"/>
    </source>
</evidence>
<dbReference type="EMBL" id="JAQSIP010000008">
    <property type="protein sequence ID" value="MDD0840260.1"/>
    <property type="molecule type" value="Genomic_DNA"/>
</dbReference>
<dbReference type="RefSeq" id="WP_273953049.1">
    <property type="nucleotide sequence ID" value="NZ_JAQSIP010000008.1"/>
</dbReference>
<proteinExistence type="predicted"/>
<feature type="transmembrane region" description="Helical" evidence="2">
    <location>
        <begin position="208"/>
        <end position="231"/>
    </location>
</feature>
<keyword evidence="2" id="KW-0472">Membrane</keyword>
<evidence type="ECO:0000256" key="2">
    <source>
        <dbReference type="SAM" id="Phobius"/>
    </source>
</evidence>
<gene>
    <name evidence="3" type="ORF">PSQ40_16880</name>
</gene>
<comment type="caution">
    <text evidence="3">The sequence shown here is derived from an EMBL/GenBank/DDBJ whole genome shotgun (WGS) entry which is preliminary data.</text>
</comment>
<keyword evidence="4" id="KW-1185">Reference proteome</keyword>
<reference evidence="3 4" key="1">
    <citation type="submission" date="2023-02" db="EMBL/GenBank/DDBJ databases">
        <title>Bacterial whole genomic sequence of Curvibacter sp. HBC61.</title>
        <authorList>
            <person name="Le V."/>
            <person name="Ko S.-R."/>
            <person name="Ahn C.-Y."/>
            <person name="Oh H.-M."/>
        </authorList>
    </citation>
    <scope>NUCLEOTIDE SEQUENCE [LARGE SCALE GENOMIC DNA]</scope>
    <source>
        <strain evidence="3 4">HBC61</strain>
    </source>
</reference>
<evidence type="ECO:0000313" key="4">
    <source>
        <dbReference type="Proteomes" id="UP001528673"/>
    </source>
</evidence>